<comment type="catalytic activity">
    <reaction evidence="1 6">
        <text>a uridine in RNA = a pseudouridine in RNA</text>
        <dbReference type="Rhea" id="RHEA:48348"/>
        <dbReference type="Rhea" id="RHEA-COMP:12068"/>
        <dbReference type="Rhea" id="RHEA-COMP:12069"/>
        <dbReference type="ChEBI" id="CHEBI:65314"/>
        <dbReference type="ChEBI" id="CHEBI:65315"/>
    </reaction>
</comment>
<evidence type="ECO:0000256" key="5">
    <source>
        <dbReference type="PROSITE-ProRule" id="PRU00182"/>
    </source>
</evidence>
<dbReference type="EMBL" id="CDRZ01000244">
    <property type="protein sequence ID" value="CEO89386.1"/>
    <property type="molecule type" value="Genomic_DNA"/>
</dbReference>
<dbReference type="Pfam" id="PF00849">
    <property type="entry name" value="PseudoU_synth_2"/>
    <property type="match status" value="1"/>
</dbReference>
<dbReference type="CDD" id="cd02869">
    <property type="entry name" value="PseudoU_synth_RluA_like"/>
    <property type="match status" value="1"/>
</dbReference>
<keyword evidence="5" id="KW-0694">RNA-binding</keyword>
<comment type="similarity">
    <text evidence="2 6">Belongs to the pseudouridine synthase RluA family.</text>
</comment>
<organism evidence="8 9">
    <name type="scientific">Syntrophaceticus schinkii</name>
    <dbReference type="NCBI Taxonomy" id="499207"/>
    <lineage>
        <taxon>Bacteria</taxon>
        <taxon>Bacillati</taxon>
        <taxon>Bacillota</taxon>
        <taxon>Clostridia</taxon>
        <taxon>Thermoanaerobacterales</taxon>
        <taxon>Thermoanaerobacterales Family III. Incertae Sedis</taxon>
        <taxon>Syntrophaceticus</taxon>
    </lineage>
</organism>
<dbReference type="SUPFAM" id="SSF55174">
    <property type="entry name" value="Alpha-L RNA-binding motif"/>
    <property type="match status" value="1"/>
</dbReference>
<reference evidence="9" key="1">
    <citation type="submission" date="2015-01" db="EMBL/GenBank/DDBJ databases">
        <authorList>
            <person name="Manzoor Shahid"/>
            <person name="Zubair Saima"/>
        </authorList>
    </citation>
    <scope>NUCLEOTIDE SEQUENCE [LARGE SCALE GENOMIC DNA]</scope>
    <source>
        <strain evidence="9">Sp3</strain>
    </source>
</reference>
<dbReference type="SUPFAM" id="SSF55120">
    <property type="entry name" value="Pseudouridine synthase"/>
    <property type="match status" value="1"/>
</dbReference>
<evidence type="ECO:0000313" key="8">
    <source>
        <dbReference type="EMBL" id="CEO89386.1"/>
    </source>
</evidence>
<dbReference type="GO" id="GO:0000455">
    <property type="term" value="P:enzyme-directed rRNA pseudouridine synthesis"/>
    <property type="evidence" value="ECO:0007669"/>
    <property type="project" value="UniProtKB-ARBA"/>
</dbReference>
<dbReference type="PROSITE" id="PS01129">
    <property type="entry name" value="PSI_RLU"/>
    <property type="match status" value="1"/>
</dbReference>
<evidence type="ECO:0000313" key="9">
    <source>
        <dbReference type="Proteomes" id="UP000046155"/>
    </source>
</evidence>
<feature type="domain" description="RNA-binding S4" evidence="7">
    <location>
        <begin position="16"/>
        <end position="81"/>
    </location>
</feature>
<dbReference type="Gene3D" id="3.10.290.10">
    <property type="entry name" value="RNA-binding S4 domain"/>
    <property type="match status" value="1"/>
</dbReference>
<accession>A0A0B7MN47</accession>
<dbReference type="InterPro" id="IPR006145">
    <property type="entry name" value="PsdUridine_synth_RsuA/RluA"/>
</dbReference>
<dbReference type="OrthoDB" id="9807829at2"/>
<dbReference type="Gene3D" id="3.30.2350.10">
    <property type="entry name" value="Pseudouridine synthase"/>
    <property type="match status" value="1"/>
</dbReference>
<dbReference type="CDD" id="cd00165">
    <property type="entry name" value="S4"/>
    <property type="match status" value="1"/>
</dbReference>
<sequence>MEREYCLKVPPEAAGERLDRFLVCQSLLVSRSQAQGLIEKGKVLVNSVPRRSSYRVQSGDLIVMQAPPPFQEIVPVPEDIPLDIIYEDEDLMVINKSQGMVVHPAAGHKQGTLVNALLNYSVHLSSVGGHLRPGIVHRLDKDTSGLLLVSKTDFTHQELARQLKAREITRRYLALVHGVVREQQGVIDAPLGRDPRERKKIAVLAKGTAGAREARTHYRVRERYAGYTLLEVSLETGRTHQIRVHLSYAGYPVAGDRVYNCRGNPLNLPGQALHAFQITFRHPCTREVLTFEAPLPKVFADTLSKLRC</sequence>
<proteinExistence type="inferred from homology"/>
<dbReference type="Proteomes" id="UP000046155">
    <property type="component" value="Unassembled WGS sequence"/>
</dbReference>
<dbReference type="InterPro" id="IPR006225">
    <property type="entry name" value="PsdUridine_synth_RluC/D"/>
</dbReference>
<dbReference type="Pfam" id="PF01479">
    <property type="entry name" value="S4"/>
    <property type="match status" value="1"/>
</dbReference>
<dbReference type="PANTHER" id="PTHR21600">
    <property type="entry name" value="MITOCHONDRIAL RNA PSEUDOURIDINE SYNTHASE"/>
    <property type="match status" value="1"/>
</dbReference>
<feature type="active site" evidence="4">
    <location>
        <position position="140"/>
    </location>
</feature>
<dbReference type="InterPro" id="IPR006224">
    <property type="entry name" value="PsdUridine_synth_RluA-like_CS"/>
</dbReference>
<evidence type="ECO:0000256" key="2">
    <source>
        <dbReference type="ARBA" id="ARBA00010876"/>
    </source>
</evidence>
<comment type="function">
    <text evidence="6">Responsible for synthesis of pseudouridine from uracil.</text>
</comment>
<evidence type="ECO:0000256" key="3">
    <source>
        <dbReference type="ARBA" id="ARBA00023235"/>
    </source>
</evidence>
<dbReference type="GO" id="GO:0120159">
    <property type="term" value="F:rRNA pseudouridine synthase activity"/>
    <property type="evidence" value="ECO:0007669"/>
    <property type="project" value="UniProtKB-ARBA"/>
</dbReference>
<dbReference type="RefSeq" id="WP_044665341.1">
    <property type="nucleotide sequence ID" value="NZ_CDRZ01000244.1"/>
</dbReference>
<dbReference type="PROSITE" id="PS50889">
    <property type="entry name" value="S4"/>
    <property type="match status" value="1"/>
</dbReference>
<dbReference type="InterPro" id="IPR002942">
    <property type="entry name" value="S4_RNA-bd"/>
</dbReference>
<dbReference type="NCBIfam" id="TIGR00005">
    <property type="entry name" value="rluA_subfam"/>
    <property type="match status" value="1"/>
</dbReference>
<dbReference type="AlphaFoldDB" id="A0A0B7MN47"/>
<keyword evidence="9" id="KW-1185">Reference proteome</keyword>
<dbReference type="SMART" id="SM00363">
    <property type="entry name" value="S4"/>
    <property type="match status" value="1"/>
</dbReference>
<keyword evidence="3 6" id="KW-0413">Isomerase</keyword>
<dbReference type="PANTHER" id="PTHR21600:SF44">
    <property type="entry name" value="RIBOSOMAL LARGE SUBUNIT PSEUDOURIDINE SYNTHASE D"/>
    <property type="match status" value="1"/>
</dbReference>
<dbReference type="InterPro" id="IPR050188">
    <property type="entry name" value="RluA_PseudoU_synthase"/>
</dbReference>
<dbReference type="InterPro" id="IPR036986">
    <property type="entry name" value="S4_RNA-bd_sf"/>
</dbReference>
<gene>
    <name evidence="8" type="primary">ylyB</name>
    <name evidence="8" type="ORF">SSCH_470014</name>
</gene>
<evidence type="ECO:0000259" key="7">
    <source>
        <dbReference type="SMART" id="SM00363"/>
    </source>
</evidence>
<dbReference type="InterPro" id="IPR020103">
    <property type="entry name" value="PsdUridine_synth_cat_dom_sf"/>
</dbReference>
<evidence type="ECO:0000256" key="6">
    <source>
        <dbReference type="RuleBase" id="RU362028"/>
    </source>
</evidence>
<protein>
    <recommendedName>
        <fullName evidence="6">Pseudouridine synthase</fullName>
        <ecNumber evidence="6">5.4.99.-</ecNumber>
    </recommendedName>
</protein>
<name>A0A0B7MN47_9FIRM</name>
<evidence type="ECO:0000256" key="4">
    <source>
        <dbReference type="PIRSR" id="PIRSR606225-1"/>
    </source>
</evidence>
<dbReference type="GO" id="GO:0003723">
    <property type="term" value="F:RNA binding"/>
    <property type="evidence" value="ECO:0007669"/>
    <property type="project" value="UniProtKB-KW"/>
</dbReference>
<dbReference type="EC" id="5.4.99.-" evidence="6"/>
<evidence type="ECO:0000256" key="1">
    <source>
        <dbReference type="ARBA" id="ARBA00000073"/>
    </source>
</evidence>